<evidence type="ECO:0000313" key="4">
    <source>
        <dbReference type="WBParaSite" id="NBR_0001855601-mRNA-1"/>
    </source>
</evidence>
<feature type="region of interest" description="Disordered" evidence="1">
    <location>
        <begin position="101"/>
        <end position="132"/>
    </location>
</feature>
<accession>A0A0N4YMX1</accession>
<organism evidence="4">
    <name type="scientific">Nippostrongylus brasiliensis</name>
    <name type="common">Rat hookworm</name>
    <dbReference type="NCBI Taxonomy" id="27835"/>
    <lineage>
        <taxon>Eukaryota</taxon>
        <taxon>Metazoa</taxon>
        <taxon>Ecdysozoa</taxon>
        <taxon>Nematoda</taxon>
        <taxon>Chromadorea</taxon>
        <taxon>Rhabditida</taxon>
        <taxon>Rhabditina</taxon>
        <taxon>Rhabditomorpha</taxon>
        <taxon>Strongyloidea</taxon>
        <taxon>Heligmosomidae</taxon>
        <taxon>Nippostrongylus</taxon>
    </lineage>
</organism>
<dbReference type="WBParaSite" id="NBR_0001855601-mRNA-1">
    <property type="protein sequence ID" value="NBR_0001855601-mRNA-1"/>
    <property type="gene ID" value="NBR_0001855601"/>
</dbReference>
<reference evidence="4" key="1">
    <citation type="submission" date="2017-02" db="UniProtKB">
        <authorList>
            <consortium name="WormBaseParasite"/>
        </authorList>
    </citation>
    <scope>IDENTIFICATION</scope>
</reference>
<protein>
    <submittedName>
        <fullName evidence="4">CCHC-type domain-containing protein</fullName>
    </submittedName>
</protein>
<dbReference type="AlphaFoldDB" id="A0A0N4YMX1"/>
<feature type="compositionally biased region" description="Polar residues" evidence="1">
    <location>
        <begin position="101"/>
        <end position="112"/>
    </location>
</feature>
<dbReference type="OMA" id="YYCKSAR"/>
<evidence type="ECO:0000313" key="3">
    <source>
        <dbReference type="Proteomes" id="UP000271162"/>
    </source>
</evidence>
<dbReference type="Proteomes" id="UP000271162">
    <property type="component" value="Unassembled WGS sequence"/>
</dbReference>
<keyword evidence="3" id="KW-1185">Reference proteome</keyword>
<feature type="compositionally biased region" description="Polar residues" evidence="1">
    <location>
        <begin position="122"/>
        <end position="132"/>
    </location>
</feature>
<dbReference type="EMBL" id="UYSL01023514">
    <property type="protein sequence ID" value="VDL82282.1"/>
    <property type="molecule type" value="Genomic_DNA"/>
</dbReference>
<evidence type="ECO:0000313" key="2">
    <source>
        <dbReference type="EMBL" id="VDL82282.1"/>
    </source>
</evidence>
<reference evidence="2 3" key="2">
    <citation type="submission" date="2018-11" db="EMBL/GenBank/DDBJ databases">
        <authorList>
            <consortium name="Pathogen Informatics"/>
        </authorList>
    </citation>
    <scope>NUCLEOTIDE SEQUENCE [LARGE SCALE GENOMIC DNA]</scope>
</reference>
<evidence type="ECO:0000256" key="1">
    <source>
        <dbReference type="SAM" id="MobiDB-lite"/>
    </source>
</evidence>
<proteinExistence type="predicted"/>
<gene>
    <name evidence="2" type="ORF">NBR_LOCUS18557</name>
</gene>
<name>A0A0N4YMX1_NIPBR</name>
<sequence length="217" mass="24694">MSTIEDQQLEPEPQDVKPSVQIEEAPIVVVDLPKPLPKIPKVRPSSPKVVALDTIAEKLSAIHSLVNRTEIRANRQQRMIQFLSLNVDEIKKKIYEFCSQEDQQSTSSNQNRGLKRARSPSPAGTNSSQQSTKGTGFTCVFCDDDHYSCHCTKYIQLPDRERRILKKGKCERCLRKADHLSTSCASKHTCIYYCKSARREAEMLTHNSALCYFIFNM</sequence>